<keyword evidence="1" id="KW-0812">Transmembrane</keyword>
<accession>A0A286DGL2</accession>
<dbReference type="Pfam" id="PF10882">
    <property type="entry name" value="bPH_5"/>
    <property type="match status" value="1"/>
</dbReference>
<feature type="transmembrane region" description="Helical" evidence="1">
    <location>
        <begin position="20"/>
        <end position="38"/>
    </location>
</feature>
<keyword evidence="4" id="KW-1185">Reference proteome</keyword>
<gene>
    <name evidence="3" type="ORF">SAMN06296416_11627</name>
</gene>
<dbReference type="InterPro" id="IPR027783">
    <property type="entry name" value="Bacterial_PH-related"/>
</dbReference>
<evidence type="ECO:0000256" key="1">
    <source>
        <dbReference type="SAM" id="Phobius"/>
    </source>
</evidence>
<evidence type="ECO:0000313" key="3">
    <source>
        <dbReference type="EMBL" id="SOD57740.1"/>
    </source>
</evidence>
<dbReference type="RefSeq" id="WP_097123696.1">
    <property type="nucleotide sequence ID" value="NZ_OCND01000016.1"/>
</dbReference>
<dbReference type="AlphaFoldDB" id="A0A286DGL2"/>
<keyword evidence="1" id="KW-1133">Transmembrane helix</keyword>
<feature type="domain" description="Bacterial Pleckstrin homology" evidence="2">
    <location>
        <begin position="69"/>
        <end position="172"/>
    </location>
</feature>
<proteinExistence type="predicted"/>
<organism evidence="3 4">
    <name type="scientific">Pseudoxanthomonas wuyuanensis</name>
    <dbReference type="NCBI Taxonomy" id="1073196"/>
    <lineage>
        <taxon>Bacteria</taxon>
        <taxon>Pseudomonadati</taxon>
        <taxon>Pseudomonadota</taxon>
        <taxon>Gammaproteobacteria</taxon>
        <taxon>Lysobacterales</taxon>
        <taxon>Lysobacteraceae</taxon>
        <taxon>Pseudoxanthomonas</taxon>
    </lineage>
</organism>
<evidence type="ECO:0000313" key="4">
    <source>
        <dbReference type="Proteomes" id="UP000219374"/>
    </source>
</evidence>
<keyword evidence="1" id="KW-0472">Membrane</keyword>
<reference evidence="3 4" key="1">
    <citation type="submission" date="2017-09" db="EMBL/GenBank/DDBJ databases">
        <authorList>
            <person name="Ehlers B."/>
            <person name="Leendertz F.H."/>
        </authorList>
    </citation>
    <scope>NUCLEOTIDE SEQUENCE [LARGE SCALE GENOMIC DNA]</scope>
    <source>
        <strain evidence="3 4">CGMCC 1.10978</strain>
    </source>
</reference>
<feature type="transmembrane region" description="Helical" evidence="1">
    <location>
        <begin position="44"/>
        <end position="64"/>
    </location>
</feature>
<protein>
    <submittedName>
        <fullName evidence="3">PH domain-containing protein</fullName>
    </submittedName>
</protein>
<evidence type="ECO:0000259" key="2">
    <source>
        <dbReference type="Pfam" id="PF10882"/>
    </source>
</evidence>
<dbReference type="OrthoDB" id="5767765at2"/>
<name>A0A286DGL2_9GAMM</name>
<sequence>MHQSLDFPLAPLRRSSLMWLWLPLALVIGVLIAVAMAQPQTGRSGLFVTVPFVLLVGLALNWALRRRSIRLDNRQLQITATLYKRTLAVEQIDLQRARVLSLEEHTELRPRLKTNGFSLPGFYAGHFRLGNLTKAFCLITDRTRVLSLPLHDGGQVLLSPEKPVALLDRLRELADARGHR</sequence>
<dbReference type="EMBL" id="OCND01000016">
    <property type="protein sequence ID" value="SOD57740.1"/>
    <property type="molecule type" value="Genomic_DNA"/>
</dbReference>
<dbReference type="Proteomes" id="UP000219374">
    <property type="component" value="Unassembled WGS sequence"/>
</dbReference>